<gene>
    <name evidence="1" type="ORF">PIG85_03940</name>
</gene>
<evidence type="ECO:0008006" key="3">
    <source>
        <dbReference type="Google" id="ProtNLM"/>
    </source>
</evidence>
<dbReference type="KEGG" id="wne:PIG85_03940"/>
<dbReference type="Pfam" id="PF06152">
    <property type="entry name" value="Phage_min_cap2"/>
    <property type="match status" value="1"/>
</dbReference>
<accession>A0AB38XR76</accession>
<dbReference type="RefSeq" id="WP_048707064.1">
    <property type="nucleotide sequence ID" value="NZ_CP116394.1"/>
</dbReference>
<dbReference type="AlphaFoldDB" id="A0AB38XR76"/>
<sequence length="363" mass="40367">MLDPAEARLWAEEIASLVAYVEARLCKSIARTVWADMGASSTDVARLAKVATVRAELERQLGRGWQRVIRRAQEVLNMARDAGQGQAVKDLAKAGYPTIFPTVQAAAVETIAADLIAHLSQIPPIALREAVDVYQRIISRPVASVTTGAETRLKATQGALNSFARHGISGFTDKAGRRWHMDTYAEMATRTGATHSLVYGWANTMTVNGEDLALVSDHAFECPMCAPWENQVISLTGQYKGRVSVQHATREDQTVTVNVKGTLEEAKQAGLYHPNCGHTMRLFLPGITRQARPQHDPARYEASQKQRALEREIRKQKRLEAVNMIGDPTPAQTIRECQKQIRELTAKYDLPRKRVREQIKKAH</sequence>
<organism evidence="1 2">
    <name type="scientific">Winkia neuii subsp. anitrata</name>
    <dbReference type="NCBI Taxonomy" id="29318"/>
    <lineage>
        <taxon>Bacteria</taxon>
        <taxon>Bacillati</taxon>
        <taxon>Actinomycetota</taxon>
        <taxon>Actinomycetes</taxon>
        <taxon>Actinomycetales</taxon>
        <taxon>Actinomycetaceae</taxon>
        <taxon>Winkia</taxon>
    </lineage>
</organism>
<dbReference type="GO" id="GO:0005198">
    <property type="term" value="F:structural molecule activity"/>
    <property type="evidence" value="ECO:0007669"/>
    <property type="project" value="InterPro"/>
</dbReference>
<dbReference type="InterPro" id="IPR009319">
    <property type="entry name" value="Phage_A118_VSP1"/>
</dbReference>
<evidence type="ECO:0000313" key="1">
    <source>
        <dbReference type="EMBL" id="WCE46807.1"/>
    </source>
</evidence>
<dbReference type="Proteomes" id="UP001211044">
    <property type="component" value="Chromosome"/>
</dbReference>
<name>A0AB38XR76_9ACTO</name>
<reference evidence="1" key="1">
    <citation type="submission" date="2023-01" db="EMBL/GenBank/DDBJ databases">
        <title>Comparative Genomic Analysis of the Clinically-Derived Winkia Strain NY0527 Provides Evidence into the Taxonomic Reassignment of Winkia neuii and Characterizes Their Virulence Traits.</title>
        <authorList>
            <person name="Cai X."/>
            <person name="Peng Y."/>
            <person name="Li M."/>
            <person name="Qiu Y."/>
            <person name="Wang Y."/>
            <person name="Xu L."/>
            <person name="Hou Q."/>
        </authorList>
    </citation>
    <scope>NUCLEOTIDE SEQUENCE</scope>
    <source>
        <strain evidence="1">NY0527</strain>
    </source>
</reference>
<dbReference type="EMBL" id="CP116394">
    <property type="protein sequence ID" value="WCE46807.1"/>
    <property type="molecule type" value="Genomic_DNA"/>
</dbReference>
<protein>
    <recommendedName>
        <fullName evidence="3">Minor capsid protein</fullName>
    </recommendedName>
</protein>
<evidence type="ECO:0000313" key="2">
    <source>
        <dbReference type="Proteomes" id="UP001211044"/>
    </source>
</evidence>
<proteinExistence type="predicted"/>